<name>A0A835H4E3_9MAGN</name>
<feature type="binding site" description="axial binding residue" evidence="10">
    <location>
        <position position="422"/>
    </location>
    <ligand>
        <name>heme</name>
        <dbReference type="ChEBI" id="CHEBI:30413"/>
    </ligand>
    <ligandPart>
        <name>Fe</name>
        <dbReference type="ChEBI" id="CHEBI:18248"/>
    </ligandPart>
</feature>
<comment type="caution">
    <text evidence="13">The sequence shown here is derived from an EMBL/GenBank/DDBJ whole genome shotgun (WGS) entry which is preliminary data.</text>
</comment>
<keyword evidence="12" id="KW-0812">Transmembrane</keyword>
<evidence type="ECO:0000313" key="14">
    <source>
        <dbReference type="Proteomes" id="UP000631114"/>
    </source>
</evidence>
<dbReference type="CDD" id="cd11072">
    <property type="entry name" value="CYP71-like"/>
    <property type="match status" value="1"/>
</dbReference>
<comment type="similarity">
    <text evidence="3 11">Belongs to the cytochrome P450 family.</text>
</comment>
<keyword evidence="5 10" id="KW-0479">Metal-binding</keyword>
<dbReference type="SUPFAM" id="SSF48264">
    <property type="entry name" value="Cytochrome P450"/>
    <property type="match status" value="1"/>
</dbReference>
<dbReference type="GO" id="GO:0016020">
    <property type="term" value="C:membrane"/>
    <property type="evidence" value="ECO:0007669"/>
    <property type="project" value="UniProtKB-SubCell"/>
</dbReference>
<dbReference type="PRINTS" id="PR00385">
    <property type="entry name" value="P450"/>
</dbReference>
<organism evidence="13 14">
    <name type="scientific">Coptis chinensis</name>
    <dbReference type="NCBI Taxonomy" id="261450"/>
    <lineage>
        <taxon>Eukaryota</taxon>
        <taxon>Viridiplantae</taxon>
        <taxon>Streptophyta</taxon>
        <taxon>Embryophyta</taxon>
        <taxon>Tracheophyta</taxon>
        <taxon>Spermatophyta</taxon>
        <taxon>Magnoliopsida</taxon>
        <taxon>Ranunculales</taxon>
        <taxon>Ranunculaceae</taxon>
        <taxon>Coptidoideae</taxon>
        <taxon>Coptis</taxon>
    </lineage>
</organism>
<dbReference type="AlphaFoldDB" id="A0A835H4E3"/>
<dbReference type="PRINTS" id="PR00463">
    <property type="entry name" value="EP450I"/>
</dbReference>
<reference evidence="13 14" key="1">
    <citation type="submission" date="2020-10" db="EMBL/GenBank/DDBJ databases">
        <title>The Coptis chinensis genome and diversification of protoberbering-type alkaloids.</title>
        <authorList>
            <person name="Wang B."/>
            <person name="Shu S."/>
            <person name="Song C."/>
            <person name="Liu Y."/>
        </authorList>
    </citation>
    <scope>NUCLEOTIDE SEQUENCE [LARGE SCALE GENOMIC DNA]</scope>
    <source>
        <strain evidence="13">HL-2020</strain>
        <tissue evidence="13">Leaf</tissue>
    </source>
</reference>
<dbReference type="InterPro" id="IPR017972">
    <property type="entry name" value="Cyt_P450_CS"/>
</dbReference>
<dbReference type="PANTHER" id="PTHR47943">
    <property type="entry name" value="CYTOCHROME P450 93A3-LIKE"/>
    <property type="match status" value="1"/>
</dbReference>
<evidence type="ECO:0000256" key="2">
    <source>
        <dbReference type="ARBA" id="ARBA00004370"/>
    </source>
</evidence>
<dbReference type="InterPro" id="IPR001128">
    <property type="entry name" value="Cyt_P450"/>
</dbReference>
<dbReference type="GO" id="GO:0044550">
    <property type="term" value="P:secondary metabolite biosynthetic process"/>
    <property type="evidence" value="ECO:0007669"/>
    <property type="project" value="UniProtKB-ARBA"/>
</dbReference>
<dbReference type="PANTHER" id="PTHR47943:SF9">
    <property type="entry name" value="CYTOCHROME P450"/>
    <property type="match status" value="1"/>
</dbReference>
<evidence type="ECO:0000256" key="1">
    <source>
        <dbReference type="ARBA" id="ARBA00001971"/>
    </source>
</evidence>
<sequence>MVLSVALLFFAFLFVFWSLSYLIALLRTKKCIKGSMSLPPGPWGFPLLGHLHMLGDLPHRDLQKLSQKYGPIMHIRLGLVPAIVVSSPEWAELLLKTHDLNFASRPDIQASKCLSRGRQSMLFAAYGPNWRNVRKLCTLELLSNSKIESFQSMRREEVHNFIKSIKIAAESHSVINLTAKIGSLVEDMTFIMIFGAKDDKFNFKPIIDEATGIGRKSKALSKVIDGFFERIIDEHVQDAKSIQGEHRDFIDVLLSLMETNDTSEQHLDRDTIKAILLDMLAAALDTSTSVTEWALSELLKHPRVMKLVQEELKNVVGMDRMVEEADMTKLDYLNIVIKESMRIHPVTPFLLPRESIEDITINGYFMPKKSRVLINTWAIGKDPKVWSSNAEEFYPERFIGTKIDHQGRDFQFLPFGSGRRKCPGMQLGITVVQLVLAQMVHCFNFELPDGMSAEDLDMSETFGVTLPRTNHLLAIPTYRLPMTDI</sequence>
<evidence type="ECO:0000256" key="9">
    <source>
        <dbReference type="ARBA" id="ARBA00023136"/>
    </source>
</evidence>
<evidence type="ECO:0000256" key="5">
    <source>
        <dbReference type="ARBA" id="ARBA00022723"/>
    </source>
</evidence>
<dbReference type="GO" id="GO:0020037">
    <property type="term" value="F:heme binding"/>
    <property type="evidence" value="ECO:0007669"/>
    <property type="project" value="InterPro"/>
</dbReference>
<evidence type="ECO:0008006" key="15">
    <source>
        <dbReference type="Google" id="ProtNLM"/>
    </source>
</evidence>
<dbReference type="Proteomes" id="UP000631114">
    <property type="component" value="Unassembled WGS sequence"/>
</dbReference>
<keyword evidence="6 11" id="KW-0560">Oxidoreductase</keyword>
<dbReference type="PROSITE" id="PS00086">
    <property type="entry name" value="CYTOCHROME_P450"/>
    <property type="match status" value="1"/>
</dbReference>
<keyword evidence="4 10" id="KW-0349">Heme</keyword>
<protein>
    <recommendedName>
        <fullName evidence="15">Cytochrome P450</fullName>
    </recommendedName>
</protein>
<keyword evidence="14" id="KW-1185">Reference proteome</keyword>
<keyword evidence="12" id="KW-1133">Transmembrane helix</keyword>
<keyword evidence="9 12" id="KW-0472">Membrane</keyword>
<accession>A0A835H4E3</accession>
<dbReference type="OrthoDB" id="1470350at2759"/>
<gene>
    <name evidence="13" type="ORF">IFM89_016941</name>
</gene>
<dbReference type="InterPro" id="IPR002401">
    <property type="entry name" value="Cyt_P450_E_grp-I"/>
</dbReference>
<comment type="cofactor">
    <cofactor evidence="1 10">
        <name>heme</name>
        <dbReference type="ChEBI" id="CHEBI:30413"/>
    </cofactor>
</comment>
<dbReference type="Gene3D" id="1.10.630.10">
    <property type="entry name" value="Cytochrome P450"/>
    <property type="match status" value="1"/>
</dbReference>
<proteinExistence type="inferred from homology"/>
<evidence type="ECO:0000256" key="11">
    <source>
        <dbReference type="RuleBase" id="RU000461"/>
    </source>
</evidence>
<evidence type="ECO:0000256" key="3">
    <source>
        <dbReference type="ARBA" id="ARBA00010617"/>
    </source>
</evidence>
<dbReference type="Pfam" id="PF00067">
    <property type="entry name" value="p450"/>
    <property type="match status" value="2"/>
</dbReference>
<evidence type="ECO:0000256" key="4">
    <source>
        <dbReference type="ARBA" id="ARBA00022617"/>
    </source>
</evidence>
<dbReference type="GO" id="GO:0005506">
    <property type="term" value="F:iron ion binding"/>
    <property type="evidence" value="ECO:0007669"/>
    <property type="project" value="InterPro"/>
</dbReference>
<dbReference type="GO" id="GO:0004497">
    <property type="term" value="F:monooxygenase activity"/>
    <property type="evidence" value="ECO:0007669"/>
    <property type="project" value="UniProtKB-KW"/>
</dbReference>
<evidence type="ECO:0000256" key="7">
    <source>
        <dbReference type="ARBA" id="ARBA00023004"/>
    </source>
</evidence>
<evidence type="ECO:0000256" key="12">
    <source>
        <dbReference type="SAM" id="Phobius"/>
    </source>
</evidence>
<evidence type="ECO:0000256" key="8">
    <source>
        <dbReference type="ARBA" id="ARBA00023033"/>
    </source>
</evidence>
<dbReference type="GO" id="GO:0016705">
    <property type="term" value="F:oxidoreductase activity, acting on paired donors, with incorporation or reduction of molecular oxygen"/>
    <property type="evidence" value="ECO:0007669"/>
    <property type="project" value="InterPro"/>
</dbReference>
<comment type="subcellular location">
    <subcellularLocation>
        <location evidence="2">Membrane</location>
    </subcellularLocation>
</comment>
<dbReference type="InterPro" id="IPR036396">
    <property type="entry name" value="Cyt_P450_sf"/>
</dbReference>
<evidence type="ECO:0000256" key="10">
    <source>
        <dbReference type="PIRSR" id="PIRSR602401-1"/>
    </source>
</evidence>
<evidence type="ECO:0000256" key="6">
    <source>
        <dbReference type="ARBA" id="ARBA00023002"/>
    </source>
</evidence>
<keyword evidence="7 10" id="KW-0408">Iron</keyword>
<evidence type="ECO:0000313" key="13">
    <source>
        <dbReference type="EMBL" id="KAF9592709.1"/>
    </source>
</evidence>
<keyword evidence="8 11" id="KW-0503">Monooxygenase</keyword>
<dbReference type="FunFam" id="1.10.630.10:FF:000204">
    <property type="entry name" value="Uncharacterized protein"/>
    <property type="match status" value="1"/>
</dbReference>
<feature type="transmembrane region" description="Helical" evidence="12">
    <location>
        <begin position="6"/>
        <end position="26"/>
    </location>
</feature>
<dbReference type="EMBL" id="JADFTS010000008">
    <property type="protein sequence ID" value="KAF9592709.1"/>
    <property type="molecule type" value="Genomic_DNA"/>
</dbReference>